<dbReference type="PANTHER" id="PTHR13305:SF0">
    <property type="entry name" value="H_ACA RIBONUCLEOPROTEIN COMPLEX SUBUNIT 3"/>
    <property type="match status" value="1"/>
</dbReference>
<keyword evidence="3" id="KW-0698">rRNA processing</keyword>
<evidence type="ECO:0000313" key="7">
    <source>
        <dbReference type="Ensembl" id="ENSSRHP00000002871.1"/>
    </source>
</evidence>
<dbReference type="GO" id="GO:1904874">
    <property type="term" value="P:positive regulation of telomerase RNA localization to Cajal body"/>
    <property type="evidence" value="ECO:0007669"/>
    <property type="project" value="TreeGrafter"/>
</dbReference>
<evidence type="ECO:0000313" key="8">
    <source>
        <dbReference type="Proteomes" id="UP000472270"/>
    </source>
</evidence>
<proteinExistence type="inferred from homology"/>
<dbReference type="GO" id="GO:0031120">
    <property type="term" value="P:snRNA pseudouridine synthesis"/>
    <property type="evidence" value="ECO:0007669"/>
    <property type="project" value="TreeGrafter"/>
</dbReference>
<protein>
    <recommendedName>
        <fullName evidence="5">Nucleolar protein 10</fullName>
    </recommendedName>
</protein>
<dbReference type="Pfam" id="PF04135">
    <property type="entry name" value="Nop10p"/>
    <property type="match status" value="1"/>
</dbReference>
<accession>A0A673FUD0</accession>
<keyword evidence="2" id="KW-0690">Ribosome biogenesis</keyword>
<dbReference type="Gene3D" id="2.20.28.40">
    <property type="entry name" value="H/ACA ribonucleoprotein complex, subunit Nop10"/>
    <property type="match status" value="1"/>
</dbReference>
<dbReference type="GO" id="GO:0031118">
    <property type="term" value="P:rRNA pseudouridine synthesis"/>
    <property type="evidence" value="ECO:0007669"/>
    <property type="project" value="TreeGrafter"/>
</dbReference>
<evidence type="ECO:0000256" key="5">
    <source>
        <dbReference type="ARBA" id="ARBA00030185"/>
    </source>
</evidence>
<feature type="region of interest" description="Disordered" evidence="6">
    <location>
        <begin position="1"/>
        <end position="29"/>
    </location>
</feature>
<sequence>MERSFKLDPAGQPTSSAHPARFSPDDKFSRHRVTIKKRFGLLLTQQPRPLL</sequence>
<reference evidence="7" key="1">
    <citation type="submission" date="2025-08" db="UniProtKB">
        <authorList>
            <consortium name="Ensembl"/>
        </authorList>
    </citation>
    <scope>IDENTIFICATION</scope>
</reference>
<dbReference type="Proteomes" id="UP000472270">
    <property type="component" value="Unassembled WGS sequence"/>
</dbReference>
<dbReference type="GO" id="GO:0070034">
    <property type="term" value="F:telomerase RNA binding"/>
    <property type="evidence" value="ECO:0007669"/>
    <property type="project" value="TreeGrafter"/>
</dbReference>
<reference evidence="7" key="2">
    <citation type="submission" date="2025-09" db="UniProtKB">
        <authorList>
            <consortium name="Ensembl"/>
        </authorList>
    </citation>
    <scope>IDENTIFICATION</scope>
</reference>
<evidence type="ECO:0000256" key="2">
    <source>
        <dbReference type="ARBA" id="ARBA00022517"/>
    </source>
</evidence>
<comment type="similarity">
    <text evidence="1">Belongs to the NOP10 family.</text>
</comment>
<dbReference type="SUPFAM" id="SSF144210">
    <property type="entry name" value="Nop10-like SnoRNP"/>
    <property type="match status" value="1"/>
</dbReference>
<evidence type="ECO:0000256" key="6">
    <source>
        <dbReference type="SAM" id="MobiDB-lite"/>
    </source>
</evidence>
<dbReference type="Ensembl" id="ENSSRHT00000002982.1">
    <property type="protein sequence ID" value="ENSSRHP00000002871.1"/>
    <property type="gene ID" value="ENSSRHG00000001999.1"/>
</dbReference>
<dbReference type="InterPro" id="IPR036756">
    <property type="entry name" value="H/ACA_rnp_Nop10_sf"/>
</dbReference>
<evidence type="ECO:0000256" key="4">
    <source>
        <dbReference type="ARBA" id="ARBA00023274"/>
    </source>
</evidence>
<dbReference type="AlphaFoldDB" id="A0A673FUD0"/>
<evidence type="ECO:0000256" key="3">
    <source>
        <dbReference type="ARBA" id="ARBA00022552"/>
    </source>
</evidence>
<name>A0A673FUD0_9TELE</name>
<evidence type="ECO:0000256" key="1">
    <source>
        <dbReference type="ARBA" id="ARBA00009462"/>
    </source>
</evidence>
<dbReference type="InterPro" id="IPR007264">
    <property type="entry name" value="H/ACA_rnp_Nop10"/>
</dbReference>
<dbReference type="GO" id="GO:0030515">
    <property type="term" value="F:snoRNA binding"/>
    <property type="evidence" value="ECO:0007669"/>
    <property type="project" value="InterPro"/>
</dbReference>
<keyword evidence="4" id="KW-0687">Ribonucleoprotein</keyword>
<organism evidence="7 8">
    <name type="scientific">Sinocyclocheilus rhinocerous</name>
    <dbReference type="NCBI Taxonomy" id="307959"/>
    <lineage>
        <taxon>Eukaryota</taxon>
        <taxon>Metazoa</taxon>
        <taxon>Chordata</taxon>
        <taxon>Craniata</taxon>
        <taxon>Vertebrata</taxon>
        <taxon>Euteleostomi</taxon>
        <taxon>Actinopterygii</taxon>
        <taxon>Neopterygii</taxon>
        <taxon>Teleostei</taxon>
        <taxon>Ostariophysi</taxon>
        <taxon>Cypriniformes</taxon>
        <taxon>Cyprinidae</taxon>
        <taxon>Cyprininae</taxon>
        <taxon>Sinocyclocheilus</taxon>
    </lineage>
</organism>
<keyword evidence="8" id="KW-1185">Reference proteome</keyword>
<dbReference type="PANTHER" id="PTHR13305">
    <property type="entry name" value="RIBOSOME BIOGENESIS PROTEIN NOP10"/>
    <property type="match status" value="1"/>
</dbReference>
<dbReference type="GO" id="GO:0031429">
    <property type="term" value="C:box H/ACA snoRNP complex"/>
    <property type="evidence" value="ECO:0007669"/>
    <property type="project" value="TreeGrafter"/>
</dbReference>